<name>N6UU04_9EURY</name>
<protein>
    <submittedName>
        <fullName evidence="4">Flagella protein</fullName>
    </submittedName>
</protein>
<keyword evidence="4" id="KW-0969">Cilium</keyword>
<comment type="subcellular location">
    <subcellularLocation>
        <location evidence="1">Archaeal flagellum</location>
    </subcellularLocation>
</comment>
<gene>
    <name evidence="4" type="ORF">J422_05843</name>
</gene>
<feature type="domain" description="Archaeal flagella protein FlaD/E" evidence="3">
    <location>
        <begin position="26"/>
        <end position="117"/>
    </location>
</feature>
<dbReference type="PANTHER" id="PTHR40698">
    <property type="entry name" value="FLAGELLA-RELATED PROTEIN E-RELATED-RELATED"/>
    <property type="match status" value="1"/>
</dbReference>
<keyword evidence="5" id="KW-1185">Reference proteome</keyword>
<keyword evidence="4" id="KW-0282">Flagellum</keyword>
<sequence length="145" mass="16786">MEFNELKEVKIMDALTNAILNVHKPSKLEDISYDDPVTIILAFKWLEYLCERVGVENVPDVLDFYYMLGWIGDKAMAKLLRFLKGIKVDEENVVEGSGKLNITDHIISLVFIEKLNGKQISMDFLDKIEWELRKIKKGAEQFYGI</sequence>
<dbReference type="GO" id="GO:0097588">
    <property type="term" value="P:archaeal or bacterial-type flagellum-dependent cell motility"/>
    <property type="evidence" value="ECO:0007669"/>
    <property type="project" value="InterPro"/>
</dbReference>
<evidence type="ECO:0000259" key="3">
    <source>
        <dbReference type="Pfam" id="PF04659"/>
    </source>
</evidence>
<reference evidence="4 5" key="1">
    <citation type="journal article" date="2013" name="Genome Announc.">
        <title>Draft Genome Sequence of a Highly Flagellated, Fast-Swimming Archaeon, Methanocaldococcus villosus Strain KIN24-T80 (DSM 22612).</title>
        <authorList>
            <person name="Thennarasu S."/>
            <person name="Polireddy D."/>
            <person name="Antony A."/>
            <person name="Yada M.R."/>
            <person name="Algarawi S."/>
            <person name="Sivakumar N."/>
        </authorList>
    </citation>
    <scope>NUCLEOTIDE SEQUENCE [LARGE SCALE GENOMIC DNA]</scope>
    <source>
        <strain evidence="4 5">KIN24-T80</strain>
    </source>
</reference>
<evidence type="ECO:0000313" key="5">
    <source>
        <dbReference type="Proteomes" id="UP000053695"/>
    </source>
</evidence>
<dbReference type="Proteomes" id="UP000053695">
    <property type="component" value="Unassembled WGS sequence"/>
</dbReference>
<dbReference type="PATRIC" id="fig|1069083.5.peg.1139"/>
<dbReference type="EMBL" id="APMM01000044">
    <property type="protein sequence ID" value="ENN95834.1"/>
    <property type="molecule type" value="Genomic_DNA"/>
</dbReference>
<comment type="caution">
    <text evidence="4">The sequence shown here is derived from an EMBL/GenBank/DDBJ whole genome shotgun (WGS) entry which is preliminary data.</text>
</comment>
<evidence type="ECO:0000313" key="4">
    <source>
        <dbReference type="EMBL" id="ENN95834.1"/>
    </source>
</evidence>
<evidence type="ECO:0000256" key="1">
    <source>
        <dbReference type="ARBA" id="ARBA00004618"/>
    </source>
</evidence>
<accession>N6UU04</accession>
<dbReference type="PANTHER" id="PTHR40698:SF1">
    <property type="entry name" value="FLAGELLA-RELATED PROTEIN D-RELATED"/>
    <property type="match status" value="1"/>
</dbReference>
<organism evidence="4 5">
    <name type="scientific">Methanocaldococcus villosus KIN24-T80</name>
    <dbReference type="NCBI Taxonomy" id="1069083"/>
    <lineage>
        <taxon>Archaea</taxon>
        <taxon>Methanobacteriati</taxon>
        <taxon>Methanobacteriota</taxon>
        <taxon>Methanomada group</taxon>
        <taxon>Methanococci</taxon>
        <taxon>Methanococcales</taxon>
        <taxon>Methanocaldococcaceae</taxon>
        <taxon>Methanocaldococcus</taxon>
    </lineage>
</organism>
<keyword evidence="4" id="KW-0966">Cell projection</keyword>
<dbReference type="GO" id="GO:0097589">
    <property type="term" value="C:archaeal-type flagellum"/>
    <property type="evidence" value="ECO:0007669"/>
    <property type="project" value="UniProtKB-SubCell"/>
</dbReference>
<dbReference type="Pfam" id="PF04659">
    <property type="entry name" value="Arch_fla_DE"/>
    <property type="match status" value="1"/>
</dbReference>
<dbReference type="InterPro" id="IPR052494">
    <property type="entry name" value="Flagella_assembly_related"/>
</dbReference>
<dbReference type="AlphaFoldDB" id="N6UU04"/>
<keyword evidence="2" id="KW-0974">Archaeal flagellum</keyword>
<dbReference type="InterPro" id="IPR006752">
    <property type="entry name" value="Arch_fla_DE"/>
</dbReference>
<evidence type="ECO:0000256" key="2">
    <source>
        <dbReference type="ARBA" id="ARBA00022440"/>
    </source>
</evidence>
<proteinExistence type="predicted"/>
<dbReference type="STRING" id="1069083.GCA_000371805_01237"/>